<proteinExistence type="predicted"/>
<dbReference type="RefSeq" id="XP_060332265.1">
    <property type="nucleotide sequence ID" value="XM_060477237.1"/>
</dbReference>
<dbReference type="AlphaFoldDB" id="A0AA39KFB7"/>
<dbReference type="EMBL" id="JAUEPS010000013">
    <property type="protein sequence ID" value="KAK0460139.1"/>
    <property type="molecule type" value="Genomic_DNA"/>
</dbReference>
<protein>
    <recommendedName>
        <fullName evidence="3">Bacterial alpha-L-rhamnosidase N-terminal domain-containing protein</fullName>
    </recommendedName>
</protein>
<gene>
    <name evidence="1" type="ORF">EV420DRAFT_1641469</name>
</gene>
<name>A0AA39KFB7_ARMTA</name>
<dbReference type="Gene3D" id="2.60.120.260">
    <property type="entry name" value="Galactose-binding domain-like"/>
    <property type="match status" value="1"/>
</dbReference>
<evidence type="ECO:0000313" key="1">
    <source>
        <dbReference type="EMBL" id="KAK0460139.1"/>
    </source>
</evidence>
<sequence length="205" mass="22135">MPLGVRPFRKTIPASRTKCPVCATIIVSSDDLYSITVNGVEIGSGNGWTHPAVYTVGLQPENDNVLAIAGNSTYRDAVPRSLLIIKMAPLKLHRYFDDAPWGNTVSILAGTSTPWGQPFVLPPVMSMTGTRQIWTNKTDANGYEPIEHRPLRKTITSLYGKAAVCGKVVVTADNAYTPYVNVVAVDGENQPPLSKAWVVASILIA</sequence>
<dbReference type="GeneID" id="85360785"/>
<evidence type="ECO:0000313" key="2">
    <source>
        <dbReference type="Proteomes" id="UP001175211"/>
    </source>
</evidence>
<reference evidence="1" key="1">
    <citation type="submission" date="2023-06" db="EMBL/GenBank/DDBJ databases">
        <authorList>
            <consortium name="Lawrence Berkeley National Laboratory"/>
            <person name="Ahrendt S."/>
            <person name="Sahu N."/>
            <person name="Indic B."/>
            <person name="Wong-Bajracharya J."/>
            <person name="Merenyi Z."/>
            <person name="Ke H.-M."/>
            <person name="Monk M."/>
            <person name="Kocsube S."/>
            <person name="Drula E."/>
            <person name="Lipzen A."/>
            <person name="Balint B."/>
            <person name="Henrissat B."/>
            <person name="Andreopoulos B."/>
            <person name="Martin F.M."/>
            <person name="Harder C.B."/>
            <person name="Rigling D."/>
            <person name="Ford K.L."/>
            <person name="Foster G.D."/>
            <person name="Pangilinan J."/>
            <person name="Papanicolaou A."/>
            <person name="Barry K."/>
            <person name="LaButti K."/>
            <person name="Viragh M."/>
            <person name="Koriabine M."/>
            <person name="Yan M."/>
            <person name="Riley R."/>
            <person name="Champramary S."/>
            <person name="Plett K.L."/>
            <person name="Tsai I.J."/>
            <person name="Slot J."/>
            <person name="Sipos G."/>
            <person name="Plett J."/>
            <person name="Nagy L.G."/>
            <person name="Grigoriev I.V."/>
        </authorList>
    </citation>
    <scope>NUCLEOTIDE SEQUENCE</scope>
    <source>
        <strain evidence="1">CCBAS 213</strain>
    </source>
</reference>
<organism evidence="1 2">
    <name type="scientific">Armillaria tabescens</name>
    <name type="common">Ringless honey mushroom</name>
    <name type="synonym">Agaricus tabescens</name>
    <dbReference type="NCBI Taxonomy" id="1929756"/>
    <lineage>
        <taxon>Eukaryota</taxon>
        <taxon>Fungi</taxon>
        <taxon>Dikarya</taxon>
        <taxon>Basidiomycota</taxon>
        <taxon>Agaricomycotina</taxon>
        <taxon>Agaricomycetes</taxon>
        <taxon>Agaricomycetidae</taxon>
        <taxon>Agaricales</taxon>
        <taxon>Marasmiineae</taxon>
        <taxon>Physalacriaceae</taxon>
        <taxon>Desarmillaria</taxon>
    </lineage>
</organism>
<dbReference type="Proteomes" id="UP001175211">
    <property type="component" value="Unassembled WGS sequence"/>
</dbReference>
<evidence type="ECO:0008006" key="3">
    <source>
        <dbReference type="Google" id="ProtNLM"/>
    </source>
</evidence>
<comment type="caution">
    <text evidence="1">The sequence shown here is derived from an EMBL/GenBank/DDBJ whole genome shotgun (WGS) entry which is preliminary data.</text>
</comment>
<accession>A0AA39KFB7</accession>
<keyword evidence="2" id="KW-1185">Reference proteome</keyword>